<proteinExistence type="inferred from homology"/>
<keyword evidence="3" id="KW-0732">Signal</keyword>
<keyword evidence="2" id="KW-1133">Transmembrane helix</keyword>
<evidence type="ECO:0000256" key="2">
    <source>
        <dbReference type="SAM" id="Phobius"/>
    </source>
</evidence>
<dbReference type="SUPFAM" id="SSF52833">
    <property type="entry name" value="Thioredoxin-like"/>
    <property type="match status" value="1"/>
</dbReference>
<protein>
    <recommendedName>
        <fullName evidence="6">Protein SCO1 homolog 2, mitochondrial</fullName>
    </recommendedName>
</protein>
<sequence length="331" mass="37468">MGCSLSACLQWFLLPAAASVFPSKKCGGHKNGRGVVCCSFSILDIELRVRGKVTEIFPAPSEKLMSLSRILLCSSRNRASDVPRLLQRCRKAQYCNYSKSSRYSHEELTKRITAMKTESTHSWHNYIIPTLVVGTFAGFAIFVHYNDERRAILRGQGTGNQLNARIGPVIGGPFTLINTELQVVTEKNFLSNWVILYFGYTSSPDVGPEQLKTMAKAIDLLEAKQVKILPVFVSIDPQRDNPSHLRAYLKEFNSRIMGLMGPVRAIRQMAQEYRIYFRKVEEEEGDDYLVESSHNMYLLNPTMEVVRCFGTEYGADELFEEILKELKKSAS</sequence>
<evidence type="ECO:0000256" key="3">
    <source>
        <dbReference type="SAM" id="SignalP"/>
    </source>
</evidence>
<dbReference type="PANTHER" id="PTHR12151:SF1">
    <property type="entry name" value="PROTEIN SCO1 HOMOLOG 2, MITOCHONDRIAL"/>
    <property type="match status" value="1"/>
</dbReference>
<dbReference type="PANTHER" id="PTHR12151">
    <property type="entry name" value="ELECTRON TRANSPORT PROTIN SCO1/SENC FAMILY MEMBER"/>
    <property type="match status" value="1"/>
</dbReference>
<name>A0AAN7PZG4_9MYRT</name>
<reference evidence="4 5" key="1">
    <citation type="journal article" date="2023" name="Hortic Res">
        <title>Pangenome of water caltrop reveals structural variations and asymmetric subgenome divergence after allopolyploidization.</title>
        <authorList>
            <person name="Zhang X."/>
            <person name="Chen Y."/>
            <person name="Wang L."/>
            <person name="Yuan Y."/>
            <person name="Fang M."/>
            <person name="Shi L."/>
            <person name="Lu R."/>
            <person name="Comes H.P."/>
            <person name="Ma Y."/>
            <person name="Chen Y."/>
            <person name="Huang G."/>
            <person name="Zhou Y."/>
            <person name="Zheng Z."/>
            <person name="Qiu Y."/>
        </authorList>
    </citation>
    <scope>NUCLEOTIDE SEQUENCE [LARGE SCALE GENOMIC DNA]</scope>
    <source>
        <tissue evidence="4">Roots</tissue>
    </source>
</reference>
<comment type="caution">
    <text evidence="4">The sequence shown here is derived from an EMBL/GenBank/DDBJ whole genome shotgun (WGS) entry which is preliminary data.</text>
</comment>
<evidence type="ECO:0000313" key="4">
    <source>
        <dbReference type="EMBL" id="KAK4756468.1"/>
    </source>
</evidence>
<dbReference type="InterPro" id="IPR003782">
    <property type="entry name" value="SCO1/SenC"/>
</dbReference>
<feature type="chain" id="PRO_5043010065" description="Protein SCO1 homolog 2, mitochondrial" evidence="3">
    <location>
        <begin position="19"/>
        <end position="331"/>
    </location>
</feature>
<dbReference type="Proteomes" id="UP001345219">
    <property type="component" value="Chromosome 6"/>
</dbReference>
<dbReference type="GO" id="GO:0033617">
    <property type="term" value="P:mitochondrial respiratory chain complex IV assembly"/>
    <property type="evidence" value="ECO:0007669"/>
    <property type="project" value="TreeGrafter"/>
</dbReference>
<dbReference type="Gene3D" id="3.40.30.10">
    <property type="entry name" value="Glutaredoxin"/>
    <property type="match status" value="1"/>
</dbReference>
<gene>
    <name evidence="4" type="ORF">SAY87_006595</name>
</gene>
<keyword evidence="5" id="KW-1185">Reference proteome</keyword>
<dbReference type="CDD" id="cd02968">
    <property type="entry name" value="SCO"/>
    <property type="match status" value="1"/>
</dbReference>
<feature type="transmembrane region" description="Helical" evidence="2">
    <location>
        <begin position="126"/>
        <end position="145"/>
    </location>
</feature>
<evidence type="ECO:0000256" key="1">
    <source>
        <dbReference type="ARBA" id="ARBA00010996"/>
    </source>
</evidence>
<organism evidence="4 5">
    <name type="scientific">Trapa incisa</name>
    <dbReference type="NCBI Taxonomy" id="236973"/>
    <lineage>
        <taxon>Eukaryota</taxon>
        <taxon>Viridiplantae</taxon>
        <taxon>Streptophyta</taxon>
        <taxon>Embryophyta</taxon>
        <taxon>Tracheophyta</taxon>
        <taxon>Spermatophyta</taxon>
        <taxon>Magnoliopsida</taxon>
        <taxon>eudicotyledons</taxon>
        <taxon>Gunneridae</taxon>
        <taxon>Pentapetalae</taxon>
        <taxon>rosids</taxon>
        <taxon>malvids</taxon>
        <taxon>Myrtales</taxon>
        <taxon>Lythraceae</taxon>
        <taxon>Trapa</taxon>
    </lineage>
</organism>
<dbReference type="Pfam" id="PF02630">
    <property type="entry name" value="SCO1-SenC"/>
    <property type="match status" value="1"/>
</dbReference>
<evidence type="ECO:0000313" key="5">
    <source>
        <dbReference type="Proteomes" id="UP001345219"/>
    </source>
</evidence>
<keyword evidence="2" id="KW-0472">Membrane</keyword>
<dbReference type="EMBL" id="JAXIOK010000013">
    <property type="protein sequence ID" value="KAK4756468.1"/>
    <property type="molecule type" value="Genomic_DNA"/>
</dbReference>
<dbReference type="FunFam" id="3.40.30.10:FF:000013">
    <property type="entry name" value="Blast:Protein SCO1 homolog, mitochondrial"/>
    <property type="match status" value="1"/>
</dbReference>
<evidence type="ECO:0008006" key="6">
    <source>
        <dbReference type="Google" id="ProtNLM"/>
    </source>
</evidence>
<dbReference type="GO" id="GO:0005739">
    <property type="term" value="C:mitochondrion"/>
    <property type="evidence" value="ECO:0007669"/>
    <property type="project" value="GOC"/>
</dbReference>
<comment type="similarity">
    <text evidence="1">Belongs to the SCO1/2 family.</text>
</comment>
<feature type="signal peptide" evidence="3">
    <location>
        <begin position="1"/>
        <end position="18"/>
    </location>
</feature>
<dbReference type="InterPro" id="IPR036249">
    <property type="entry name" value="Thioredoxin-like_sf"/>
</dbReference>
<accession>A0AAN7PZG4</accession>
<dbReference type="AlphaFoldDB" id="A0AAN7PZG4"/>
<keyword evidence="2" id="KW-0812">Transmembrane</keyword>